<dbReference type="AlphaFoldDB" id="A0AAN9GCC5"/>
<evidence type="ECO:0000313" key="4">
    <source>
        <dbReference type="EMBL" id="KAK7101705.1"/>
    </source>
</evidence>
<dbReference type="InterPro" id="IPR014729">
    <property type="entry name" value="Rossmann-like_a/b/a_fold"/>
</dbReference>
<evidence type="ECO:0000256" key="1">
    <source>
        <dbReference type="SAM" id="Coils"/>
    </source>
</evidence>
<evidence type="ECO:0000313" key="5">
    <source>
        <dbReference type="Proteomes" id="UP001374579"/>
    </source>
</evidence>
<feature type="coiled-coil region" evidence="1">
    <location>
        <begin position="114"/>
        <end position="141"/>
    </location>
</feature>
<dbReference type="CDD" id="cd23659">
    <property type="entry name" value="USP_At3g01520-like"/>
    <property type="match status" value="1"/>
</dbReference>
<name>A0AAN9GCC5_9CAEN</name>
<accession>A0AAN9GCC5</accession>
<feature type="compositionally biased region" description="Basic residues" evidence="2">
    <location>
        <begin position="38"/>
        <end position="49"/>
    </location>
</feature>
<dbReference type="PRINTS" id="PR01438">
    <property type="entry name" value="UNVRSLSTRESS"/>
</dbReference>
<dbReference type="Pfam" id="PF00582">
    <property type="entry name" value="Usp"/>
    <property type="match status" value="1"/>
</dbReference>
<dbReference type="Proteomes" id="UP001374579">
    <property type="component" value="Unassembled WGS sequence"/>
</dbReference>
<keyword evidence="1" id="KW-0175">Coiled coil</keyword>
<dbReference type="SUPFAM" id="SSF52402">
    <property type="entry name" value="Adenine nucleotide alpha hydrolases-like"/>
    <property type="match status" value="1"/>
</dbReference>
<keyword evidence="5" id="KW-1185">Reference proteome</keyword>
<dbReference type="InterPro" id="IPR006016">
    <property type="entry name" value="UspA"/>
</dbReference>
<dbReference type="EMBL" id="JBAMIC010000010">
    <property type="protein sequence ID" value="KAK7101705.1"/>
    <property type="molecule type" value="Genomic_DNA"/>
</dbReference>
<dbReference type="PANTHER" id="PTHR46989:SF3">
    <property type="entry name" value="USPA DOMAIN-CONTAINING PROTEIN"/>
    <property type="match status" value="1"/>
</dbReference>
<dbReference type="Gene3D" id="3.40.50.620">
    <property type="entry name" value="HUPs"/>
    <property type="match status" value="1"/>
</dbReference>
<dbReference type="PANTHER" id="PTHR46989">
    <property type="entry name" value="USP DOMAIN-CONTAINING PROTEIN"/>
    <property type="match status" value="1"/>
</dbReference>
<comment type="caution">
    <text evidence="4">The sequence shown here is derived from an EMBL/GenBank/DDBJ whole genome shotgun (WGS) entry which is preliminary data.</text>
</comment>
<feature type="domain" description="UspA" evidence="3">
    <location>
        <begin position="63"/>
        <end position="206"/>
    </location>
</feature>
<organism evidence="4 5">
    <name type="scientific">Littorina saxatilis</name>
    <dbReference type="NCBI Taxonomy" id="31220"/>
    <lineage>
        <taxon>Eukaryota</taxon>
        <taxon>Metazoa</taxon>
        <taxon>Spiralia</taxon>
        <taxon>Lophotrochozoa</taxon>
        <taxon>Mollusca</taxon>
        <taxon>Gastropoda</taxon>
        <taxon>Caenogastropoda</taxon>
        <taxon>Littorinimorpha</taxon>
        <taxon>Littorinoidea</taxon>
        <taxon>Littorinidae</taxon>
        <taxon>Littorina</taxon>
    </lineage>
</organism>
<sequence length="227" mass="25385">MCSGDASACIAVQMAEKAGDSAVTSDKPEGKDGSHDHEHHHHHHHHRNLHATQTGKGSEAPGRRVLIGVDGSEYSNYALEWYLDHVWHHEDYVVLLNCPEVDDPMRHNAFQFDREKLSTMMKEEQDELHKLLEKYRDKLLTLGAHGKVRAVATKHVGHALVRVQEEEEAEFIVMGSRGKGTLRRTFMGSVSDYVVHHAHVPVLVCRNPANAHGGKRTSKTHSHAATS</sequence>
<feature type="compositionally biased region" description="Basic and acidic residues" evidence="2">
    <location>
        <begin position="26"/>
        <end position="37"/>
    </location>
</feature>
<gene>
    <name evidence="4" type="ORF">V1264_020043</name>
</gene>
<proteinExistence type="predicted"/>
<reference evidence="4 5" key="1">
    <citation type="submission" date="2024-02" db="EMBL/GenBank/DDBJ databases">
        <title>Chromosome-scale genome assembly of the rough periwinkle Littorina saxatilis.</title>
        <authorList>
            <person name="De Jode A."/>
            <person name="Faria R."/>
            <person name="Formenti G."/>
            <person name="Sims Y."/>
            <person name="Smith T.P."/>
            <person name="Tracey A."/>
            <person name="Wood J.M.D."/>
            <person name="Zagrodzka Z.B."/>
            <person name="Johannesson K."/>
            <person name="Butlin R.K."/>
            <person name="Leder E.H."/>
        </authorList>
    </citation>
    <scope>NUCLEOTIDE SEQUENCE [LARGE SCALE GENOMIC DNA]</scope>
    <source>
        <strain evidence="4">Snail1</strain>
        <tissue evidence="4">Muscle</tissue>
    </source>
</reference>
<feature type="region of interest" description="Disordered" evidence="2">
    <location>
        <begin position="17"/>
        <end position="63"/>
    </location>
</feature>
<evidence type="ECO:0000256" key="2">
    <source>
        <dbReference type="SAM" id="MobiDB-lite"/>
    </source>
</evidence>
<dbReference type="InterPro" id="IPR006015">
    <property type="entry name" value="Universal_stress_UspA"/>
</dbReference>
<feature type="compositionally biased region" description="Basic residues" evidence="2">
    <location>
        <begin position="213"/>
        <end position="227"/>
    </location>
</feature>
<protein>
    <recommendedName>
        <fullName evidence="3">UspA domain-containing protein</fullName>
    </recommendedName>
</protein>
<feature type="region of interest" description="Disordered" evidence="2">
    <location>
        <begin position="208"/>
        <end position="227"/>
    </location>
</feature>
<evidence type="ECO:0000259" key="3">
    <source>
        <dbReference type="Pfam" id="PF00582"/>
    </source>
</evidence>